<keyword evidence="1" id="KW-0472">Membrane</keyword>
<protein>
    <submittedName>
        <fullName evidence="2">Uncharacterized protein</fullName>
    </submittedName>
</protein>
<dbReference type="RefSeq" id="WP_347607020.1">
    <property type="nucleotide sequence ID" value="NZ_JBDPZC010000001.1"/>
</dbReference>
<keyword evidence="1" id="KW-1133">Transmembrane helix</keyword>
<proteinExistence type="predicted"/>
<feature type="transmembrane region" description="Helical" evidence="1">
    <location>
        <begin position="38"/>
        <end position="57"/>
    </location>
</feature>
<comment type="caution">
    <text evidence="2">The sequence shown here is derived from an EMBL/GenBank/DDBJ whole genome shotgun (WGS) entry which is preliminary data.</text>
</comment>
<evidence type="ECO:0000313" key="2">
    <source>
        <dbReference type="EMBL" id="MEO3712190.1"/>
    </source>
</evidence>
<dbReference type="Proteomes" id="UP001462640">
    <property type="component" value="Unassembled WGS sequence"/>
</dbReference>
<accession>A0ABV0GAX3</accession>
<name>A0ABV0GAX3_9BURK</name>
<gene>
    <name evidence="2" type="ORF">ABDJ40_05335</name>
</gene>
<keyword evidence="1" id="KW-0812">Transmembrane</keyword>
<evidence type="ECO:0000256" key="1">
    <source>
        <dbReference type="SAM" id="Phobius"/>
    </source>
</evidence>
<evidence type="ECO:0000313" key="3">
    <source>
        <dbReference type="Proteomes" id="UP001462640"/>
    </source>
</evidence>
<dbReference type="EMBL" id="JBDPZC010000001">
    <property type="protein sequence ID" value="MEO3712190.1"/>
    <property type="molecule type" value="Genomic_DNA"/>
</dbReference>
<reference evidence="2 3" key="1">
    <citation type="submission" date="2024-05" db="EMBL/GenBank/DDBJ databases">
        <title>Roseateles sp. 2.12 16S ribosomal RNA gene Genome sequencing and assembly.</title>
        <authorList>
            <person name="Woo H."/>
        </authorList>
    </citation>
    <scope>NUCLEOTIDE SEQUENCE [LARGE SCALE GENOMIC DNA]</scope>
    <source>
        <strain evidence="2 3">2.12</strain>
    </source>
</reference>
<organism evidence="2 3">
    <name type="scientific">Roseateles flavus</name>
    <dbReference type="NCBI Taxonomy" id="3149041"/>
    <lineage>
        <taxon>Bacteria</taxon>
        <taxon>Pseudomonadati</taxon>
        <taxon>Pseudomonadota</taxon>
        <taxon>Betaproteobacteria</taxon>
        <taxon>Burkholderiales</taxon>
        <taxon>Sphaerotilaceae</taxon>
        <taxon>Roseateles</taxon>
    </lineage>
</organism>
<keyword evidence="3" id="KW-1185">Reference proteome</keyword>
<sequence>MGPIDKATAWSLGLWLVTVGLIAEQHSPWLCKLGPSEWAAWVQALGSIAAISASLAVGRNQAEAVRWDRERTQASEEYERGAALLAHLTFITGEANAVVETIRRMNSAGLPRSDPGLRTLLRCNQTLVELLTTPLGPVEVIALSKVRFPIAQLIEIAEGLADSARTGTNSTRVTKALDVYQRNAEAAFESLKAHTEKAYQRTLGARAV</sequence>